<evidence type="ECO:0000256" key="1">
    <source>
        <dbReference type="ARBA" id="ARBA00001933"/>
    </source>
</evidence>
<gene>
    <name evidence="8" type="ORF">A6A04_09570</name>
</gene>
<protein>
    <recommendedName>
        <fullName evidence="5">Threonine synthase</fullName>
        <ecNumber evidence="5">4.2.3.1</ecNumber>
    </recommendedName>
</protein>
<dbReference type="Pfam" id="PF24857">
    <property type="entry name" value="THR4_C"/>
    <property type="match status" value="1"/>
</dbReference>
<evidence type="ECO:0000259" key="7">
    <source>
        <dbReference type="Pfam" id="PF14821"/>
    </source>
</evidence>
<evidence type="ECO:0000256" key="2">
    <source>
        <dbReference type="ARBA" id="ARBA00005517"/>
    </source>
</evidence>
<proteinExistence type="inferred from homology"/>
<dbReference type="SUPFAM" id="SSF53686">
    <property type="entry name" value="Tryptophan synthase beta subunit-like PLP-dependent enzymes"/>
    <property type="match status" value="1"/>
</dbReference>
<dbReference type="InterPro" id="IPR029144">
    <property type="entry name" value="Thr_synth_N"/>
</dbReference>
<dbReference type="EC" id="4.2.3.1" evidence="5"/>
<dbReference type="InterPro" id="IPR036052">
    <property type="entry name" value="TrpB-like_PALP_sf"/>
</dbReference>
<feature type="domain" description="Threonine synthase N-terminal" evidence="7">
    <location>
        <begin position="2"/>
        <end position="80"/>
    </location>
</feature>
<dbReference type="Gene3D" id="3.90.1380.10">
    <property type="entry name" value="Threonine synthase, N-terminal domain"/>
    <property type="match status" value="1"/>
</dbReference>
<comment type="caution">
    <text evidence="8">The sequence shown here is derived from an EMBL/GenBank/DDBJ whole genome shotgun (WGS) entry which is preliminary data.</text>
</comment>
<organism evidence="8 9">
    <name type="scientific">Paramagnetospirillum marisnigri</name>
    <dbReference type="NCBI Taxonomy" id="1285242"/>
    <lineage>
        <taxon>Bacteria</taxon>
        <taxon>Pseudomonadati</taxon>
        <taxon>Pseudomonadota</taxon>
        <taxon>Alphaproteobacteria</taxon>
        <taxon>Rhodospirillales</taxon>
        <taxon>Magnetospirillaceae</taxon>
        <taxon>Paramagnetospirillum</taxon>
    </lineage>
</organism>
<dbReference type="GO" id="GO:0004795">
    <property type="term" value="F:threonine synthase activity"/>
    <property type="evidence" value="ECO:0007669"/>
    <property type="project" value="UniProtKB-UniRule"/>
</dbReference>
<feature type="modified residue" description="N6-(pyridoxal phosphate)lysine" evidence="6">
    <location>
        <position position="112"/>
    </location>
</feature>
<dbReference type="Gene3D" id="3.40.50.1100">
    <property type="match status" value="2"/>
</dbReference>
<keyword evidence="9" id="KW-1185">Reference proteome</keyword>
<dbReference type="GO" id="GO:0009088">
    <property type="term" value="P:threonine biosynthetic process"/>
    <property type="evidence" value="ECO:0007669"/>
    <property type="project" value="UniProtKB-UniRule"/>
</dbReference>
<keyword evidence="4" id="KW-0456">Lyase</keyword>
<sequence>MKYVSTRGQAPVLDFDDVLLAGLARDGGLYLPQTWPAFSAAEIRAMRGLSYAELAVRVMRPFVEGCLSDAELSRLCADSYGGFTHPAVAPLKQLGHNQWVMELFHGPTLAFKDYALQLVGRLFDHVLKKKGRKVTIVGATSGDTGSAAIEACRDRAAVDIVILHPKGRVSEVQRRQMTTVLSSNVRNVAVDGTFDDCQDLVKALFNDAAFRDEMNLSAVNSINWARVMAQIVYYFAAGVALGSPDVPMTFSVPTGNFGNVFAGYAAKLMGLPIDKLIIGSNTNDILTRFFEGGVMKTDGVVPTLSPSMDIQVSSNFERLMYLALGSDGAAVDKLMGEFRAHGAMVMPQGAWTAMRGVFEAYRFDDEATLAAMRALKRSTGETLDPHSVIGVAAALKGHSRKDATVVALATAHPAKFPDAVEKATGQRPGLPPHMADLFSRPERLDGLANDAEALKAYVRAFAGRSRT</sequence>
<accession>A0A178M6D4</accession>
<dbReference type="Pfam" id="PF14821">
    <property type="entry name" value="Thr_synth_N"/>
    <property type="match status" value="1"/>
</dbReference>
<dbReference type="InterPro" id="IPR004450">
    <property type="entry name" value="Thr_synthase-like"/>
</dbReference>
<dbReference type="STRING" id="1285242.A6A04_09570"/>
<dbReference type="EMBL" id="LWQT01000131">
    <property type="protein sequence ID" value="OAN42944.1"/>
    <property type="molecule type" value="Genomic_DNA"/>
</dbReference>
<dbReference type="AlphaFoldDB" id="A0A178M6D4"/>
<dbReference type="InterPro" id="IPR037158">
    <property type="entry name" value="Thr_synth_N_sf"/>
</dbReference>
<comment type="similarity">
    <text evidence="2">Belongs to the threonine synthase family.</text>
</comment>
<dbReference type="Proteomes" id="UP000078428">
    <property type="component" value="Unassembled WGS sequence"/>
</dbReference>
<comment type="cofactor">
    <cofactor evidence="1 6">
        <name>pyridoxal 5'-phosphate</name>
        <dbReference type="ChEBI" id="CHEBI:597326"/>
    </cofactor>
</comment>
<keyword evidence="3 6" id="KW-0663">Pyridoxal phosphate</keyword>
<dbReference type="NCBIfam" id="TIGR00260">
    <property type="entry name" value="thrC"/>
    <property type="match status" value="1"/>
</dbReference>
<dbReference type="InterPro" id="IPR051166">
    <property type="entry name" value="Threonine_Synthase"/>
</dbReference>
<evidence type="ECO:0000256" key="6">
    <source>
        <dbReference type="PIRSR" id="PIRSR604450-51"/>
    </source>
</evidence>
<dbReference type="PANTHER" id="PTHR42690">
    <property type="entry name" value="THREONINE SYNTHASE FAMILY MEMBER"/>
    <property type="match status" value="1"/>
</dbReference>
<evidence type="ECO:0000256" key="4">
    <source>
        <dbReference type="ARBA" id="ARBA00023239"/>
    </source>
</evidence>
<evidence type="ECO:0000313" key="9">
    <source>
        <dbReference type="Proteomes" id="UP000078428"/>
    </source>
</evidence>
<dbReference type="PANTHER" id="PTHR42690:SF1">
    <property type="entry name" value="THREONINE SYNTHASE-LIKE 2"/>
    <property type="match status" value="1"/>
</dbReference>
<evidence type="ECO:0000313" key="8">
    <source>
        <dbReference type="EMBL" id="OAN42944.1"/>
    </source>
</evidence>
<dbReference type="OrthoDB" id="9763107at2"/>
<evidence type="ECO:0000256" key="3">
    <source>
        <dbReference type="ARBA" id="ARBA00022898"/>
    </source>
</evidence>
<dbReference type="CDD" id="cd01560">
    <property type="entry name" value="Thr-synth_2"/>
    <property type="match status" value="1"/>
</dbReference>
<dbReference type="RefSeq" id="WP_068495936.1">
    <property type="nucleotide sequence ID" value="NZ_LWQT01000131.1"/>
</dbReference>
<name>A0A178M6D4_9PROT</name>
<reference evidence="8 9" key="1">
    <citation type="submission" date="2016-04" db="EMBL/GenBank/DDBJ databases">
        <title>Draft genome sequence of freshwater magnetotactic bacteria Magnetospirillum marisnigri SP-1 and Magnetospirillum moscoviense BB-1.</title>
        <authorList>
            <person name="Koziaeva V."/>
            <person name="Dziuba M.V."/>
            <person name="Ivanov T.M."/>
            <person name="Kuznetsov B."/>
            <person name="Grouzdev D.S."/>
        </authorList>
    </citation>
    <scope>NUCLEOTIDE SEQUENCE [LARGE SCALE GENOMIC DNA]</scope>
    <source>
        <strain evidence="8 9">SP-1</strain>
    </source>
</reference>
<evidence type="ECO:0000256" key="5">
    <source>
        <dbReference type="NCBIfam" id="TIGR00260"/>
    </source>
</evidence>